<dbReference type="InterPro" id="IPR029069">
    <property type="entry name" value="HotDog_dom_sf"/>
</dbReference>
<dbReference type="EMBL" id="JAFKCW010000001">
    <property type="protein sequence ID" value="MBN7799680.1"/>
    <property type="molecule type" value="Genomic_DNA"/>
</dbReference>
<protein>
    <submittedName>
        <fullName evidence="4">Hotdog fold thioesterase</fullName>
    </submittedName>
</protein>
<dbReference type="InterPro" id="IPR003736">
    <property type="entry name" value="PAAI_dom"/>
</dbReference>
<evidence type="ECO:0000256" key="2">
    <source>
        <dbReference type="ARBA" id="ARBA00022801"/>
    </source>
</evidence>
<evidence type="ECO:0000313" key="4">
    <source>
        <dbReference type="EMBL" id="MBN7799680.1"/>
    </source>
</evidence>
<dbReference type="CDD" id="cd03443">
    <property type="entry name" value="PaaI_thioesterase"/>
    <property type="match status" value="1"/>
</dbReference>
<organism evidence="4 5">
    <name type="scientific">Algoriphagus aestuariicola</name>
    <dbReference type="NCBI Taxonomy" id="1852016"/>
    <lineage>
        <taxon>Bacteria</taxon>
        <taxon>Pseudomonadati</taxon>
        <taxon>Bacteroidota</taxon>
        <taxon>Cytophagia</taxon>
        <taxon>Cytophagales</taxon>
        <taxon>Cyclobacteriaceae</taxon>
        <taxon>Algoriphagus</taxon>
    </lineage>
</organism>
<gene>
    <name evidence="4" type="ORF">J0A67_02355</name>
</gene>
<feature type="domain" description="Thioesterase" evidence="3">
    <location>
        <begin position="50"/>
        <end position="128"/>
    </location>
</feature>
<evidence type="ECO:0000256" key="1">
    <source>
        <dbReference type="ARBA" id="ARBA00008324"/>
    </source>
</evidence>
<keyword evidence="5" id="KW-1185">Reference proteome</keyword>
<dbReference type="InterPro" id="IPR006683">
    <property type="entry name" value="Thioestr_dom"/>
</dbReference>
<name>A0ABS3BMW5_9BACT</name>
<keyword evidence="2" id="KW-0378">Hydrolase</keyword>
<dbReference type="PANTHER" id="PTHR43240">
    <property type="entry name" value="1,4-DIHYDROXY-2-NAPHTHOYL-COA THIOESTERASE 1"/>
    <property type="match status" value="1"/>
</dbReference>
<sequence>MVFLSSPSLDQLNQTRQDTMINHLGIVFTAIGEDYLEASMPVDHRTKQPMGLLHGGASVALAETLGSLAASLTLDRSKQTCVGLEINANHVRAVNDGLVKGIAKPIHLGRSTQIWEIKIFDEGEKLCCISRITMAILEKK</sequence>
<dbReference type="SUPFAM" id="SSF54637">
    <property type="entry name" value="Thioesterase/thiol ester dehydrase-isomerase"/>
    <property type="match status" value="1"/>
</dbReference>
<dbReference type="RefSeq" id="WP_206567665.1">
    <property type="nucleotide sequence ID" value="NZ_JAFKCW010000001.1"/>
</dbReference>
<dbReference type="PANTHER" id="PTHR43240:SF5">
    <property type="entry name" value="1,4-DIHYDROXY-2-NAPHTHOYL-COA THIOESTERASE 1"/>
    <property type="match status" value="1"/>
</dbReference>
<evidence type="ECO:0000259" key="3">
    <source>
        <dbReference type="Pfam" id="PF03061"/>
    </source>
</evidence>
<proteinExistence type="inferred from homology"/>
<dbReference type="NCBIfam" id="TIGR00369">
    <property type="entry name" value="unchar_dom_1"/>
    <property type="match status" value="1"/>
</dbReference>
<accession>A0ABS3BMW5</accession>
<comment type="similarity">
    <text evidence="1">Belongs to the thioesterase PaaI family.</text>
</comment>
<dbReference type="Pfam" id="PF03061">
    <property type="entry name" value="4HBT"/>
    <property type="match status" value="1"/>
</dbReference>
<dbReference type="Proteomes" id="UP000664698">
    <property type="component" value="Unassembled WGS sequence"/>
</dbReference>
<evidence type="ECO:0000313" key="5">
    <source>
        <dbReference type="Proteomes" id="UP000664698"/>
    </source>
</evidence>
<dbReference type="Gene3D" id="3.10.129.10">
    <property type="entry name" value="Hotdog Thioesterase"/>
    <property type="match status" value="1"/>
</dbReference>
<comment type="caution">
    <text evidence="4">The sequence shown here is derived from an EMBL/GenBank/DDBJ whole genome shotgun (WGS) entry which is preliminary data.</text>
</comment>
<reference evidence="4 5" key="1">
    <citation type="submission" date="2021-03" db="EMBL/GenBank/DDBJ databases">
        <title>novel species isolated from a fishpond in China.</title>
        <authorList>
            <person name="Lu H."/>
            <person name="Cai Z."/>
        </authorList>
    </citation>
    <scope>NUCLEOTIDE SEQUENCE [LARGE SCALE GENOMIC DNA]</scope>
    <source>
        <strain evidence="4 5">JCM 31546</strain>
    </source>
</reference>